<feature type="compositionally biased region" description="Basic and acidic residues" evidence="1">
    <location>
        <begin position="70"/>
        <end position="79"/>
    </location>
</feature>
<evidence type="ECO:0000313" key="3">
    <source>
        <dbReference type="Proteomes" id="UP000266841"/>
    </source>
</evidence>
<reference evidence="2 3" key="1">
    <citation type="journal article" date="2012" name="Genome Biol.">
        <title>Genome and low-iron response of an oceanic diatom adapted to chronic iron limitation.</title>
        <authorList>
            <person name="Lommer M."/>
            <person name="Specht M."/>
            <person name="Roy A.S."/>
            <person name="Kraemer L."/>
            <person name="Andreson R."/>
            <person name="Gutowska M.A."/>
            <person name="Wolf J."/>
            <person name="Bergner S.V."/>
            <person name="Schilhabel M.B."/>
            <person name="Klostermeier U.C."/>
            <person name="Beiko R.G."/>
            <person name="Rosenstiel P."/>
            <person name="Hippler M."/>
            <person name="Laroche J."/>
        </authorList>
    </citation>
    <scope>NUCLEOTIDE SEQUENCE [LARGE SCALE GENOMIC DNA]</scope>
    <source>
        <strain evidence="2 3">CCMP1005</strain>
    </source>
</reference>
<sequence length="207" mass="23034">MCVTLSLYYKKRTRKNRFCEVEAEGNGNERMQRCACDGMYLRVPFLLEVEVVLAAKRELGNNTYTTLTETDDRGPERGRASSAFRTQSNFPPGPNFLGGLLVTKQHLVGLGPLGRHNDDRESRAPPWPPLVARRRRPSMAPIHPQYIPYEGCGRRAIPNALRPPLSLSNEPSRCNGKFVHHQTSPTSPAYRGLGAVDNVTSIEAGGY</sequence>
<proteinExistence type="predicted"/>
<dbReference type="EMBL" id="AGNL01024993">
    <property type="protein sequence ID" value="EJK58524.1"/>
    <property type="molecule type" value="Genomic_DNA"/>
</dbReference>
<name>K0S191_THAOC</name>
<accession>K0S191</accession>
<dbReference type="Proteomes" id="UP000266841">
    <property type="component" value="Unassembled WGS sequence"/>
</dbReference>
<protein>
    <submittedName>
        <fullName evidence="2">Uncharacterized protein</fullName>
    </submittedName>
</protein>
<feature type="region of interest" description="Disordered" evidence="1">
    <location>
        <begin position="64"/>
        <end position="89"/>
    </location>
</feature>
<keyword evidence="3" id="KW-1185">Reference proteome</keyword>
<comment type="caution">
    <text evidence="2">The sequence shown here is derived from an EMBL/GenBank/DDBJ whole genome shotgun (WGS) entry which is preliminary data.</text>
</comment>
<evidence type="ECO:0000313" key="2">
    <source>
        <dbReference type="EMBL" id="EJK58524.1"/>
    </source>
</evidence>
<feature type="region of interest" description="Disordered" evidence="1">
    <location>
        <begin position="113"/>
        <end position="132"/>
    </location>
</feature>
<gene>
    <name evidence="2" type="ORF">THAOC_21350</name>
</gene>
<dbReference type="AlphaFoldDB" id="K0S191"/>
<organism evidence="2 3">
    <name type="scientific">Thalassiosira oceanica</name>
    <name type="common">Marine diatom</name>
    <dbReference type="NCBI Taxonomy" id="159749"/>
    <lineage>
        <taxon>Eukaryota</taxon>
        <taxon>Sar</taxon>
        <taxon>Stramenopiles</taxon>
        <taxon>Ochrophyta</taxon>
        <taxon>Bacillariophyta</taxon>
        <taxon>Coscinodiscophyceae</taxon>
        <taxon>Thalassiosirophycidae</taxon>
        <taxon>Thalassiosirales</taxon>
        <taxon>Thalassiosiraceae</taxon>
        <taxon>Thalassiosira</taxon>
    </lineage>
</organism>
<evidence type="ECO:0000256" key="1">
    <source>
        <dbReference type="SAM" id="MobiDB-lite"/>
    </source>
</evidence>